<evidence type="ECO:0000313" key="9">
    <source>
        <dbReference type="EMBL" id="NDV38304.1"/>
    </source>
</evidence>
<feature type="transmembrane region" description="Helical" evidence="8">
    <location>
        <begin position="111"/>
        <end position="128"/>
    </location>
</feature>
<dbReference type="PANTHER" id="PTHR13505:SF7">
    <property type="entry name" value="TRANSMEMBRANE PROTEIN 208"/>
    <property type="match status" value="1"/>
</dbReference>
<keyword evidence="4" id="KW-0256">Endoplasmic reticulum</keyword>
<dbReference type="GO" id="GO:0006624">
    <property type="term" value="P:vacuolar protein processing"/>
    <property type="evidence" value="ECO:0007669"/>
    <property type="project" value="TreeGrafter"/>
</dbReference>
<dbReference type="GO" id="GO:0005789">
    <property type="term" value="C:endoplasmic reticulum membrane"/>
    <property type="evidence" value="ECO:0007669"/>
    <property type="project" value="UniProtKB-SubCell"/>
</dbReference>
<proteinExistence type="inferred from homology"/>
<dbReference type="InterPro" id="IPR008506">
    <property type="entry name" value="SND2/TMEM208"/>
</dbReference>
<comment type="subcellular location">
    <subcellularLocation>
        <location evidence="1">Endoplasmic reticulum membrane</location>
        <topology evidence="1">Multi-pass membrane protein</topology>
    </subcellularLocation>
</comment>
<reference evidence="9" key="1">
    <citation type="journal article" date="2020" name="J. Eukaryot. Microbiol.">
        <title>De novo Sequencing, Assembly and Annotation of the Transcriptome for the Free-Living Testate Amoeba Arcella intermedia.</title>
        <authorList>
            <person name="Ribeiro G.M."/>
            <person name="Porfirio-Sousa A.L."/>
            <person name="Maurer-Alcala X.X."/>
            <person name="Katz L.A."/>
            <person name="Lahr D.J.G."/>
        </authorList>
    </citation>
    <scope>NUCLEOTIDE SEQUENCE</scope>
</reference>
<feature type="transmembrane region" description="Helical" evidence="8">
    <location>
        <begin position="16"/>
        <end position="38"/>
    </location>
</feature>
<accession>A0A6B2LMS2</accession>
<dbReference type="AlphaFoldDB" id="A0A6B2LMS2"/>
<evidence type="ECO:0000256" key="8">
    <source>
        <dbReference type="SAM" id="Phobius"/>
    </source>
</evidence>
<evidence type="ECO:0000256" key="5">
    <source>
        <dbReference type="ARBA" id="ARBA00022989"/>
    </source>
</evidence>
<organism evidence="9">
    <name type="scientific">Arcella intermedia</name>
    <dbReference type="NCBI Taxonomy" id="1963864"/>
    <lineage>
        <taxon>Eukaryota</taxon>
        <taxon>Amoebozoa</taxon>
        <taxon>Tubulinea</taxon>
        <taxon>Elardia</taxon>
        <taxon>Arcellinida</taxon>
        <taxon>Sphaerothecina</taxon>
        <taxon>Arcellidae</taxon>
        <taxon>Arcella</taxon>
    </lineage>
</organism>
<keyword evidence="3 8" id="KW-0812">Transmembrane</keyword>
<evidence type="ECO:0000256" key="7">
    <source>
        <dbReference type="SAM" id="MobiDB-lite"/>
    </source>
</evidence>
<feature type="transmembrane region" description="Helical" evidence="8">
    <location>
        <begin position="44"/>
        <end position="63"/>
    </location>
</feature>
<dbReference type="PANTHER" id="PTHR13505">
    <property type="entry name" value="TRANSMEMBRANE PROTEIN 208"/>
    <property type="match status" value="1"/>
</dbReference>
<dbReference type="GO" id="GO:0005773">
    <property type="term" value="C:vacuole"/>
    <property type="evidence" value="ECO:0007669"/>
    <property type="project" value="GOC"/>
</dbReference>
<evidence type="ECO:0000256" key="6">
    <source>
        <dbReference type="ARBA" id="ARBA00023136"/>
    </source>
</evidence>
<sequence length="163" mass="18982">MSKTAFKKIIKDNKKFLINILIAIFGVNVLDIVLGMIWSHLSNPLWVLGYFLSVYFVVMYQLYKYALPKYDVNGDILDPGMDLKSPGFIEYHWDLLYLHVFTQFLTIFTKWGWAVLVLIPGYGLYLFISNLGDRSGSQEEDNDSDPKKKNKAEKKKFKVMKPR</sequence>
<feature type="region of interest" description="Disordered" evidence="7">
    <location>
        <begin position="134"/>
        <end position="163"/>
    </location>
</feature>
<protein>
    <recommendedName>
        <fullName evidence="10">Transmembrane protein 208</fullName>
    </recommendedName>
</protein>
<evidence type="ECO:0000256" key="3">
    <source>
        <dbReference type="ARBA" id="ARBA00022692"/>
    </source>
</evidence>
<evidence type="ECO:0008006" key="10">
    <source>
        <dbReference type="Google" id="ProtNLM"/>
    </source>
</evidence>
<evidence type="ECO:0000256" key="1">
    <source>
        <dbReference type="ARBA" id="ARBA00004477"/>
    </source>
</evidence>
<dbReference type="EMBL" id="GIBP01009335">
    <property type="protein sequence ID" value="NDV38304.1"/>
    <property type="molecule type" value="Transcribed_RNA"/>
</dbReference>
<evidence type="ECO:0000256" key="2">
    <source>
        <dbReference type="ARBA" id="ARBA00009950"/>
    </source>
</evidence>
<keyword evidence="5 8" id="KW-1133">Transmembrane helix</keyword>
<comment type="similarity">
    <text evidence="2">Belongs to the TMEM208 family.</text>
</comment>
<evidence type="ECO:0000256" key="4">
    <source>
        <dbReference type="ARBA" id="ARBA00022824"/>
    </source>
</evidence>
<name>A0A6B2LMS2_9EUKA</name>
<keyword evidence="6 8" id="KW-0472">Membrane</keyword>
<feature type="compositionally biased region" description="Basic residues" evidence="7">
    <location>
        <begin position="148"/>
        <end position="163"/>
    </location>
</feature>
<dbReference type="Pfam" id="PF05620">
    <property type="entry name" value="TMEM208_SND2"/>
    <property type="match status" value="1"/>
</dbReference>